<dbReference type="InterPro" id="IPR051906">
    <property type="entry name" value="TolC-like"/>
</dbReference>
<comment type="similarity">
    <text evidence="2">Belongs to the outer membrane factor (OMF) (TC 1.B.17) family.</text>
</comment>
<evidence type="ECO:0000313" key="8">
    <source>
        <dbReference type="EMBL" id="MEN5380051.1"/>
    </source>
</evidence>
<dbReference type="EMBL" id="JBDJNQ010000013">
    <property type="protein sequence ID" value="MEN5380051.1"/>
    <property type="molecule type" value="Genomic_DNA"/>
</dbReference>
<keyword evidence="9" id="KW-1185">Reference proteome</keyword>
<keyword evidence="7" id="KW-0998">Cell outer membrane</keyword>
<proteinExistence type="inferred from homology"/>
<evidence type="ECO:0000256" key="6">
    <source>
        <dbReference type="ARBA" id="ARBA00023136"/>
    </source>
</evidence>
<accession>A0ABV0BZI1</accession>
<evidence type="ECO:0000256" key="5">
    <source>
        <dbReference type="ARBA" id="ARBA00022692"/>
    </source>
</evidence>
<dbReference type="PANTHER" id="PTHR30026">
    <property type="entry name" value="OUTER MEMBRANE PROTEIN TOLC"/>
    <property type="match status" value="1"/>
</dbReference>
<name>A0ABV0BZI1_9SPHI</name>
<protein>
    <submittedName>
        <fullName evidence="8">TolC family protein</fullName>
    </submittedName>
</protein>
<sequence length="462" mass="51476">MIKDIVAAICMWLALASVLPLYGQQKKENTLGSLWSQVEENYPGIAVKKIAINAAELNAKAVKSTHLPQVKTQFQNTYGTYEGSAGAFFPQPGFFNVSGNPGALEGSSLAANSFASATVEWELFTFGRLKKENEVAETLVQKKVSEQDAYILNLKKVLSERYITLLYNHAKLEWSKKNTERLDDIRKISSGLAASGLKPAADSLLATSSYVQAMGEHDKWNGNKYASYIKLQELYGQDTVMYSSSIRHFSAPMESQDVNASQRINDSHPILASLGKQVQYYTQSGEAQKRAAMPSLKLLGGYAYRGTGVNSNGKSSSSWQDGFRNNTNNMLVGIGITWNITSLYTNRLKGKGLNEEANSAKLLQTQYQDAMEADLSASQTKSHWQYKQLQKSQIAVKQAQDAYDMYLARYKSGLITLSELLQIRILLEQAENNHIEASRSYWLLLAYESELTANFDYLFNNL</sequence>
<evidence type="ECO:0000256" key="1">
    <source>
        <dbReference type="ARBA" id="ARBA00004442"/>
    </source>
</evidence>
<dbReference type="Pfam" id="PF02321">
    <property type="entry name" value="OEP"/>
    <property type="match status" value="2"/>
</dbReference>
<dbReference type="InterPro" id="IPR003423">
    <property type="entry name" value="OMP_efflux"/>
</dbReference>
<dbReference type="PANTHER" id="PTHR30026:SF20">
    <property type="entry name" value="OUTER MEMBRANE PROTEIN TOLC"/>
    <property type="match status" value="1"/>
</dbReference>
<dbReference type="RefSeq" id="WP_346582904.1">
    <property type="nucleotide sequence ID" value="NZ_JBDJNQ010000013.1"/>
</dbReference>
<evidence type="ECO:0000256" key="4">
    <source>
        <dbReference type="ARBA" id="ARBA00022452"/>
    </source>
</evidence>
<evidence type="ECO:0000256" key="2">
    <source>
        <dbReference type="ARBA" id="ARBA00007613"/>
    </source>
</evidence>
<evidence type="ECO:0000313" key="9">
    <source>
        <dbReference type="Proteomes" id="UP001409291"/>
    </source>
</evidence>
<comment type="caution">
    <text evidence="8">The sequence shown here is derived from an EMBL/GenBank/DDBJ whole genome shotgun (WGS) entry which is preliminary data.</text>
</comment>
<gene>
    <name evidence="8" type="ORF">ABE541_22485</name>
</gene>
<reference evidence="8 9" key="1">
    <citation type="submission" date="2024-04" db="EMBL/GenBank/DDBJ databases">
        <title>WGS of bacteria from Torrens River.</title>
        <authorList>
            <person name="Wyrsch E.R."/>
            <person name="Drigo B."/>
        </authorList>
    </citation>
    <scope>NUCLEOTIDE SEQUENCE [LARGE SCALE GENOMIC DNA]</scope>
    <source>
        <strain evidence="8 9">TWI391</strain>
    </source>
</reference>
<comment type="subcellular location">
    <subcellularLocation>
        <location evidence="1">Cell outer membrane</location>
    </subcellularLocation>
</comment>
<evidence type="ECO:0000256" key="3">
    <source>
        <dbReference type="ARBA" id="ARBA00022448"/>
    </source>
</evidence>
<keyword evidence="5" id="KW-0812">Transmembrane</keyword>
<organism evidence="8 9">
    <name type="scientific">Sphingobacterium kitahiroshimense</name>
    <dbReference type="NCBI Taxonomy" id="470446"/>
    <lineage>
        <taxon>Bacteria</taxon>
        <taxon>Pseudomonadati</taxon>
        <taxon>Bacteroidota</taxon>
        <taxon>Sphingobacteriia</taxon>
        <taxon>Sphingobacteriales</taxon>
        <taxon>Sphingobacteriaceae</taxon>
        <taxon>Sphingobacterium</taxon>
    </lineage>
</organism>
<keyword evidence="6" id="KW-0472">Membrane</keyword>
<keyword evidence="3" id="KW-0813">Transport</keyword>
<evidence type="ECO:0000256" key="7">
    <source>
        <dbReference type="ARBA" id="ARBA00023237"/>
    </source>
</evidence>
<dbReference type="Proteomes" id="UP001409291">
    <property type="component" value="Unassembled WGS sequence"/>
</dbReference>
<keyword evidence="4" id="KW-1134">Transmembrane beta strand</keyword>
<dbReference type="Gene3D" id="1.20.1600.10">
    <property type="entry name" value="Outer membrane efflux proteins (OEP)"/>
    <property type="match status" value="1"/>
</dbReference>
<dbReference type="SUPFAM" id="SSF56954">
    <property type="entry name" value="Outer membrane efflux proteins (OEP)"/>
    <property type="match status" value="1"/>
</dbReference>